<organism evidence="1 2">
    <name type="scientific">Podila minutissima</name>
    <dbReference type="NCBI Taxonomy" id="64525"/>
    <lineage>
        <taxon>Eukaryota</taxon>
        <taxon>Fungi</taxon>
        <taxon>Fungi incertae sedis</taxon>
        <taxon>Mucoromycota</taxon>
        <taxon>Mortierellomycotina</taxon>
        <taxon>Mortierellomycetes</taxon>
        <taxon>Mortierellales</taxon>
        <taxon>Mortierellaceae</taxon>
        <taxon>Podila</taxon>
    </lineage>
</organism>
<gene>
    <name evidence="1" type="ORF">BG006_003358</name>
</gene>
<dbReference type="AlphaFoldDB" id="A0A9P5SB40"/>
<keyword evidence="2" id="KW-1185">Reference proteome</keyword>
<evidence type="ECO:0000313" key="1">
    <source>
        <dbReference type="EMBL" id="KAF9317570.1"/>
    </source>
</evidence>
<feature type="non-terminal residue" evidence="1">
    <location>
        <position position="1"/>
    </location>
</feature>
<evidence type="ECO:0000313" key="2">
    <source>
        <dbReference type="Proteomes" id="UP000696485"/>
    </source>
</evidence>
<name>A0A9P5SB40_9FUNG</name>
<accession>A0A9P5SB40</accession>
<reference evidence="1" key="1">
    <citation type="journal article" date="2020" name="Fungal Divers.">
        <title>Resolving the Mortierellaceae phylogeny through synthesis of multi-gene phylogenetics and phylogenomics.</title>
        <authorList>
            <person name="Vandepol N."/>
            <person name="Liber J."/>
            <person name="Desiro A."/>
            <person name="Na H."/>
            <person name="Kennedy M."/>
            <person name="Barry K."/>
            <person name="Grigoriev I.V."/>
            <person name="Miller A.N."/>
            <person name="O'Donnell K."/>
            <person name="Stajich J.E."/>
            <person name="Bonito G."/>
        </authorList>
    </citation>
    <scope>NUCLEOTIDE SEQUENCE</scope>
    <source>
        <strain evidence="1">NVP1</strain>
    </source>
</reference>
<protein>
    <submittedName>
        <fullName evidence="1">Uncharacterized protein</fullName>
    </submittedName>
</protein>
<sequence length="72" mass="8208">TVLSIRYGSDKLWAVMETGTPYYARINNYTYARYDRTLAFFPFTAPYNLTSPPASVATAPWDLTCEESEIQT</sequence>
<dbReference type="EMBL" id="JAAAUY010001906">
    <property type="protein sequence ID" value="KAF9317570.1"/>
    <property type="molecule type" value="Genomic_DNA"/>
</dbReference>
<proteinExistence type="predicted"/>
<comment type="caution">
    <text evidence="1">The sequence shown here is derived from an EMBL/GenBank/DDBJ whole genome shotgun (WGS) entry which is preliminary data.</text>
</comment>
<dbReference type="Proteomes" id="UP000696485">
    <property type="component" value="Unassembled WGS sequence"/>
</dbReference>